<dbReference type="RefSeq" id="WP_081293704.1">
    <property type="nucleotide sequence ID" value="NZ_CABVPR010000068.1"/>
</dbReference>
<evidence type="ECO:0000256" key="2">
    <source>
        <dbReference type="SAM" id="Phobius"/>
    </source>
</evidence>
<feature type="transmembrane region" description="Helical" evidence="2">
    <location>
        <begin position="32"/>
        <end position="54"/>
    </location>
</feature>
<protein>
    <submittedName>
        <fullName evidence="3">Multidrug ABC transporter ATPase</fullName>
    </submittedName>
</protein>
<proteinExistence type="predicted"/>
<evidence type="ECO:0000313" key="4">
    <source>
        <dbReference type="Proteomes" id="UP000625568"/>
    </source>
</evidence>
<evidence type="ECO:0000313" key="3">
    <source>
        <dbReference type="EMBL" id="QRO78557.1"/>
    </source>
</evidence>
<dbReference type="EMBL" id="CP069482">
    <property type="protein sequence ID" value="QRO78557.1"/>
    <property type="molecule type" value="Genomic_DNA"/>
</dbReference>
<dbReference type="AlphaFoldDB" id="A0A892IBB2"/>
<gene>
    <name evidence="3" type="ORF">I6K02_06570</name>
</gene>
<accession>A0A892IBB2</accession>
<keyword evidence="2" id="KW-1133">Transmembrane helix</keyword>
<feature type="compositionally biased region" description="Low complexity" evidence="1">
    <location>
        <begin position="82"/>
        <end position="98"/>
    </location>
</feature>
<keyword evidence="4" id="KW-1185">Reference proteome</keyword>
<keyword evidence="2" id="KW-0472">Membrane</keyword>
<organism evidence="3 4">
    <name type="scientific">Burkholderia dolosa</name>
    <dbReference type="NCBI Taxonomy" id="152500"/>
    <lineage>
        <taxon>Bacteria</taxon>
        <taxon>Pseudomonadati</taxon>
        <taxon>Pseudomonadota</taxon>
        <taxon>Betaproteobacteria</taxon>
        <taxon>Burkholderiales</taxon>
        <taxon>Burkholderiaceae</taxon>
        <taxon>Burkholderia</taxon>
        <taxon>Burkholderia cepacia complex</taxon>
    </lineage>
</organism>
<evidence type="ECO:0000256" key="1">
    <source>
        <dbReference type="SAM" id="MobiDB-lite"/>
    </source>
</evidence>
<keyword evidence="2" id="KW-0812">Transmembrane</keyword>
<dbReference type="GeneID" id="93126277"/>
<sequence>MLFLKNAAGALRRNLTDTAHHVFSGPHRGWKIALYVTMLIVPGGSLAALGFAWFDHRRQRNAKDAARRDARAAAAEPSSWRPSADAVPVPVPVSVRCH</sequence>
<dbReference type="Proteomes" id="UP000625568">
    <property type="component" value="Chromosome 1"/>
</dbReference>
<name>A0A892IBB2_9BURK</name>
<feature type="region of interest" description="Disordered" evidence="1">
    <location>
        <begin position="65"/>
        <end position="98"/>
    </location>
</feature>
<reference evidence="3 4" key="1">
    <citation type="submission" date="2021-02" db="EMBL/GenBank/DDBJ databases">
        <title>FDA dAtabase for Regulatory Grade micrObial Sequences (FDA-ARGOS): Supporting development and validation of Infectious Disease Dx tests.</title>
        <authorList>
            <person name="Minogue T."/>
            <person name="Wolcott M."/>
            <person name="Wasieloski L."/>
            <person name="Aguilar W."/>
            <person name="Moore D."/>
            <person name="Jaissle J."/>
            <person name="Tallon L."/>
            <person name="Sadzewicz L."/>
            <person name="Zhao X."/>
            <person name="Boylan J."/>
            <person name="Ott S."/>
            <person name="Bowen H."/>
            <person name="Vavikolanu K."/>
            <person name="Mehta A."/>
            <person name="Aluvathingal J."/>
            <person name="Nadendla S."/>
            <person name="Yan Y."/>
            <person name="Sichtig H."/>
        </authorList>
    </citation>
    <scope>NUCLEOTIDE SEQUENCE [LARGE SCALE GENOMIC DNA]</scope>
    <source>
        <strain evidence="3 4">FDAARGOS_1272</strain>
    </source>
</reference>